<feature type="transmembrane region" description="Helical" evidence="5">
    <location>
        <begin position="178"/>
        <end position="196"/>
    </location>
</feature>
<feature type="transmembrane region" description="Helical" evidence="5">
    <location>
        <begin position="94"/>
        <end position="120"/>
    </location>
</feature>
<comment type="subcellular location">
    <subcellularLocation>
        <location evidence="1">Membrane</location>
        <topology evidence="1">Multi-pass membrane protein</topology>
    </subcellularLocation>
</comment>
<dbReference type="GO" id="GO:0016020">
    <property type="term" value="C:membrane"/>
    <property type="evidence" value="ECO:0007669"/>
    <property type="project" value="UniProtKB-SubCell"/>
</dbReference>
<sequence>MTAVDTSMQPRPGPADAIRLRSARRAVSAAFFANGFTVGHWAPKIPVMVERLGVSQPTLGKMIILFGVGALLALIAGAWATTRFGSRGVLRWTSLLLVPSLVMLTMAPTAATAAITMLWLGMFLGAMDNAMNANGVVVETILKKPVMSSYHGFWSLGGVVGGLTGGALISWLGEMGHAVTVSIVTLVVVLAAWPRYLDDPQLANPSGGEAPKAGRFADLPRGPGIYILGSVTLLAFAPEGTVVDWSALYLKDEQGAPVLVSGYAFAAFSSTMALMRFMGDGLRARLGDRMTYVCGAAVAAAGLVIAGLSTHFVVACAGFFVSGLGMANMVPVLFSSGGRYPGVKPAVGIAVITVFGYGGLLFVPALVGELAERFSLAAVFTGWGVILFALSWLGFILPGLSGRSR</sequence>
<reference evidence="6 7" key="1">
    <citation type="submission" date="2020-06" db="EMBL/GenBank/DDBJ databases">
        <title>Oricola thermophila sp. nov. isolated from a tidal sediments.</title>
        <authorList>
            <person name="Kwon K.K."/>
            <person name="Yang S.-H."/>
            <person name="Park M.-J."/>
        </authorList>
    </citation>
    <scope>NUCLEOTIDE SEQUENCE [LARGE SCALE GENOMIC DNA]</scope>
    <source>
        <strain evidence="6 7">MEBiC13590</strain>
    </source>
</reference>
<name>A0A6N1VM76_9HYPH</name>
<dbReference type="EMBL" id="CP054836">
    <property type="protein sequence ID" value="QKV20087.1"/>
    <property type="molecule type" value="Genomic_DNA"/>
</dbReference>
<dbReference type="InterPro" id="IPR011701">
    <property type="entry name" value="MFS"/>
</dbReference>
<evidence type="ECO:0000313" key="6">
    <source>
        <dbReference type="EMBL" id="QKV20087.1"/>
    </source>
</evidence>
<evidence type="ECO:0000256" key="3">
    <source>
        <dbReference type="ARBA" id="ARBA00022989"/>
    </source>
</evidence>
<feature type="transmembrane region" description="Helical" evidence="5">
    <location>
        <begin position="346"/>
        <end position="368"/>
    </location>
</feature>
<dbReference type="PANTHER" id="PTHR23514">
    <property type="entry name" value="BYPASS OF STOP CODON PROTEIN 6"/>
    <property type="match status" value="1"/>
</dbReference>
<feature type="transmembrane region" description="Helical" evidence="5">
    <location>
        <begin position="62"/>
        <end position="82"/>
    </location>
</feature>
<dbReference type="AlphaFoldDB" id="A0A6N1VM76"/>
<dbReference type="GO" id="GO:0022857">
    <property type="term" value="F:transmembrane transporter activity"/>
    <property type="evidence" value="ECO:0007669"/>
    <property type="project" value="InterPro"/>
</dbReference>
<dbReference type="KEGG" id="orm:HTY61_17355"/>
<feature type="transmembrane region" description="Helical" evidence="5">
    <location>
        <begin position="290"/>
        <end position="306"/>
    </location>
</feature>
<keyword evidence="3 5" id="KW-1133">Transmembrane helix</keyword>
<dbReference type="SUPFAM" id="SSF103473">
    <property type="entry name" value="MFS general substrate transporter"/>
    <property type="match status" value="1"/>
</dbReference>
<evidence type="ECO:0000256" key="5">
    <source>
        <dbReference type="SAM" id="Phobius"/>
    </source>
</evidence>
<protein>
    <submittedName>
        <fullName evidence="6">MFS transporter</fullName>
    </submittedName>
</protein>
<evidence type="ECO:0000313" key="7">
    <source>
        <dbReference type="Proteomes" id="UP000509367"/>
    </source>
</evidence>
<feature type="transmembrane region" description="Helical" evidence="5">
    <location>
        <begin position="374"/>
        <end position="397"/>
    </location>
</feature>
<proteinExistence type="predicted"/>
<dbReference type="Proteomes" id="UP000509367">
    <property type="component" value="Chromosome"/>
</dbReference>
<organism evidence="6 7">
    <name type="scientific">Oricola thermophila</name>
    <dbReference type="NCBI Taxonomy" id="2742145"/>
    <lineage>
        <taxon>Bacteria</taxon>
        <taxon>Pseudomonadati</taxon>
        <taxon>Pseudomonadota</taxon>
        <taxon>Alphaproteobacteria</taxon>
        <taxon>Hyphomicrobiales</taxon>
        <taxon>Ahrensiaceae</taxon>
        <taxon>Oricola</taxon>
    </lineage>
</organism>
<keyword evidence="7" id="KW-1185">Reference proteome</keyword>
<evidence type="ECO:0000256" key="1">
    <source>
        <dbReference type="ARBA" id="ARBA00004141"/>
    </source>
</evidence>
<feature type="transmembrane region" description="Helical" evidence="5">
    <location>
        <begin position="26"/>
        <end position="42"/>
    </location>
</feature>
<keyword evidence="4 5" id="KW-0472">Membrane</keyword>
<feature type="transmembrane region" description="Helical" evidence="5">
    <location>
        <begin position="312"/>
        <end position="334"/>
    </location>
</feature>
<feature type="transmembrane region" description="Helical" evidence="5">
    <location>
        <begin position="258"/>
        <end position="278"/>
    </location>
</feature>
<dbReference type="Gene3D" id="1.20.1250.20">
    <property type="entry name" value="MFS general substrate transporter like domains"/>
    <property type="match status" value="1"/>
</dbReference>
<dbReference type="PANTHER" id="PTHR23514:SF13">
    <property type="entry name" value="INNER MEMBRANE PROTEIN YBJJ"/>
    <property type="match status" value="1"/>
</dbReference>
<dbReference type="Pfam" id="PF07690">
    <property type="entry name" value="MFS_1"/>
    <property type="match status" value="1"/>
</dbReference>
<dbReference type="RefSeq" id="WP_175277978.1">
    <property type="nucleotide sequence ID" value="NZ_CP054836.1"/>
</dbReference>
<accession>A0A6N1VM76</accession>
<evidence type="ECO:0000256" key="4">
    <source>
        <dbReference type="ARBA" id="ARBA00023136"/>
    </source>
</evidence>
<dbReference type="CDD" id="cd17393">
    <property type="entry name" value="MFS_MosC_like"/>
    <property type="match status" value="1"/>
</dbReference>
<dbReference type="InterPro" id="IPR051788">
    <property type="entry name" value="MFS_Transporter"/>
</dbReference>
<keyword evidence="2 5" id="KW-0812">Transmembrane</keyword>
<evidence type="ECO:0000256" key="2">
    <source>
        <dbReference type="ARBA" id="ARBA00022692"/>
    </source>
</evidence>
<dbReference type="InterPro" id="IPR036259">
    <property type="entry name" value="MFS_trans_sf"/>
</dbReference>
<gene>
    <name evidence="6" type="ORF">HTY61_17355</name>
</gene>
<feature type="transmembrane region" description="Helical" evidence="5">
    <location>
        <begin position="152"/>
        <end position="171"/>
    </location>
</feature>